<accession>A0ABQ7GMV7</accession>
<proteinExistence type="predicted"/>
<keyword evidence="2" id="KW-1185">Reference proteome</keyword>
<evidence type="ECO:0000313" key="2">
    <source>
        <dbReference type="Proteomes" id="UP000815325"/>
    </source>
</evidence>
<evidence type="ECO:0000313" key="1">
    <source>
        <dbReference type="EMBL" id="KAF5835923.1"/>
    </source>
</evidence>
<dbReference type="EMBL" id="MU069683">
    <property type="protein sequence ID" value="KAF5835923.1"/>
    <property type="molecule type" value="Genomic_DNA"/>
</dbReference>
<reference evidence="1" key="1">
    <citation type="submission" date="2017-08" db="EMBL/GenBank/DDBJ databases">
        <authorList>
            <person name="Polle J.E."/>
            <person name="Barry K."/>
            <person name="Cushman J."/>
            <person name="Schmutz J."/>
            <person name="Tran D."/>
            <person name="Hathwaick L.T."/>
            <person name="Yim W.C."/>
            <person name="Jenkins J."/>
            <person name="Mckie-Krisberg Z.M."/>
            <person name="Prochnik S."/>
            <person name="Lindquist E."/>
            <person name="Dockter R.B."/>
            <person name="Adam C."/>
            <person name="Molina H."/>
            <person name="Bunkerborg J."/>
            <person name="Jin E."/>
            <person name="Buchheim M."/>
            <person name="Magnuson J."/>
        </authorList>
    </citation>
    <scope>NUCLEOTIDE SEQUENCE</scope>
    <source>
        <strain evidence="1">CCAP 19/18</strain>
    </source>
</reference>
<comment type="caution">
    <text evidence="1">The sequence shown here is derived from an EMBL/GenBank/DDBJ whole genome shotgun (WGS) entry which is preliminary data.</text>
</comment>
<dbReference type="Proteomes" id="UP000815325">
    <property type="component" value="Unassembled WGS sequence"/>
</dbReference>
<organism evidence="1 2">
    <name type="scientific">Dunaliella salina</name>
    <name type="common">Green alga</name>
    <name type="synonym">Protococcus salinus</name>
    <dbReference type="NCBI Taxonomy" id="3046"/>
    <lineage>
        <taxon>Eukaryota</taxon>
        <taxon>Viridiplantae</taxon>
        <taxon>Chlorophyta</taxon>
        <taxon>core chlorophytes</taxon>
        <taxon>Chlorophyceae</taxon>
        <taxon>CS clade</taxon>
        <taxon>Chlamydomonadales</taxon>
        <taxon>Dunaliellaceae</taxon>
        <taxon>Dunaliella</taxon>
    </lineage>
</organism>
<sequence>MQSRWEHLVGRLCARLAWRKVRMMLHWLHNMLAFSGGTTGGRLGWLEEQIVEVGGQEEQEVWTFRQCTHHLAALLLQLRDPRGLPLLHHLQPCTATDMLAWCRSEASHTGQALDDCAGCLVELSNAGKEAAALGRVPKSAGNVVADVVQQMPPHVVRVFSRRSLCRATCLMAGCAASHELRGNKPPMPELADVAAYKHCEVLLHGGLLKKPDAGVAAFIHDSLIDHLAHLIRTPQVLVDCTSAGPERRPASFYNPELCHEQVHNAAALHNFRMPLVLT</sequence>
<name>A0ABQ7GMV7_DUNSA</name>
<protein>
    <submittedName>
        <fullName evidence="1">Uncharacterized protein</fullName>
    </submittedName>
</protein>
<gene>
    <name evidence="1" type="ORF">DUNSADRAFT_6679</name>
</gene>